<comment type="caution">
    <text evidence="2">The sequence shown here is derived from an EMBL/GenBank/DDBJ whole genome shotgun (WGS) entry which is preliminary data.</text>
</comment>
<evidence type="ECO:0000313" key="3">
    <source>
        <dbReference type="Proteomes" id="UP000261284"/>
    </source>
</evidence>
<reference evidence="2 3" key="1">
    <citation type="submission" date="2018-08" db="EMBL/GenBank/DDBJ databases">
        <title>Chitinophagaceae sp. K23C18032701, a novel bacterium isolated from forest soil.</title>
        <authorList>
            <person name="Wang C."/>
        </authorList>
    </citation>
    <scope>NUCLEOTIDE SEQUENCE [LARGE SCALE GENOMIC DNA]</scope>
    <source>
        <strain evidence="2 3">K23C18032701</strain>
    </source>
</reference>
<evidence type="ECO:0000256" key="1">
    <source>
        <dbReference type="SAM" id="MobiDB-lite"/>
    </source>
</evidence>
<dbReference type="RefSeq" id="WP_116848307.1">
    <property type="nucleotide sequence ID" value="NZ_QTJU01000006.1"/>
</dbReference>
<gene>
    <name evidence="2" type="ORF">DXN05_16080</name>
</gene>
<feature type="region of interest" description="Disordered" evidence="1">
    <location>
        <begin position="53"/>
        <end position="74"/>
    </location>
</feature>
<proteinExistence type="predicted"/>
<accession>A0A3E1NGC2</accession>
<name>A0A3E1NGC2_9BACT</name>
<sequence>MSKKNQHVVPLGNGWAVRVEGRKTATVITSRQSDAISYATNIAKQQKSEVVIHGRDGKIRGKNSYGNDPYPPKG</sequence>
<evidence type="ECO:0000313" key="2">
    <source>
        <dbReference type="EMBL" id="RFM26999.1"/>
    </source>
</evidence>
<dbReference type="Pfam" id="PF09954">
    <property type="entry name" value="DUF2188"/>
    <property type="match status" value="1"/>
</dbReference>
<organism evidence="2 3">
    <name type="scientific">Deminuibacter soli</name>
    <dbReference type="NCBI Taxonomy" id="2291815"/>
    <lineage>
        <taxon>Bacteria</taxon>
        <taxon>Pseudomonadati</taxon>
        <taxon>Bacteroidota</taxon>
        <taxon>Chitinophagia</taxon>
        <taxon>Chitinophagales</taxon>
        <taxon>Chitinophagaceae</taxon>
        <taxon>Deminuibacter</taxon>
    </lineage>
</organism>
<dbReference type="Proteomes" id="UP000261284">
    <property type="component" value="Unassembled WGS sequence"/>
</dbReference>
<keyword evidence="3" id="KW-1185">Reference proteome</keyword>
<dbReference type="EMBL" id="QTJU01000006">
    <property type="protein sequence ID" value="RFM26999.1"/>
    <property type="molecule type" value="Genomic_DNA"/>
</dbReference>
<dbReference type="InterPro" id="IPR018691">
    <property type="entry name" value="DUF2188"/>
</dbReference>
<dbReference type="OrthoDB" id="8858565at2"/>
<dbReference type="AlphaFoldDB" id="A0A3E1NGC2"/>
<protein>
    <submittedName>
        <fullName evidence="2">DUF2188 domain-containing protein</fullName>
    </submittedName>
</protein>